<reference evidence="3" key="1">
    <citation type="submission" date="2018-12" db="EMBL/GenBank/DDBJ databases">
        <title>Tengunoibacter tsumagoiensis gen. nov., sp. nov., Dictyobacter kobayashii sp. nov., D. alpinus sp. nov., and D. joshuensis sp. nov. and description of Dictyobacteraceae fam. nov. within the order Ktedonobacterales isolated from Tengu-no-mugimeshi.</title>
        <authorList>
            <person name="Wang C.M."/>
            <person name="Zheng Y."/>
            <person name="Sakai Y."/>
            <person name="Toyoda A."/>
            <person name="Minakuchi Y."/>
            <person name="Abe K."/>
            <person name="Yokota A."/>
            <person name="Yabe S."/>
        </authorList>
    </citation>
    <scope>NUCLEOTIDE SEQUENCE [LARGE SCALE GENOMIC DNA]</scope>
    <source>
        <strain evidence="3">Uno16</strain>
    </source>
</reference>
<comment type="caution">
    <text evidence="2">The sequence shown here is derived from an EMBL/GenBank/DDBJ whole genome shotgun (WGS) entry which is preliminary data.</text>
</comment>
<feature type="compositionally biased region" description="Basic residues" evidence="1">
    <location>
        <begin position="53"/>
        <end position="68"/>
    </location>
</feature>
<evidence type="ECO:0000256" key="1">
    <source>
        <dbReference type="SAM" id="MobiDB-lite"/>
    </source>
</evidence>
<dbReference type="AlphaFoldDB" id="A0A402BFR7"/>
<keyword evidence="3" id="KW-1185">Reference proteome</keyword>
<name>A0A402BFR7_9CHLR</name>
<dbReference type="Proteomes" id="UP000287171">
    <property type="component" value="Unassembled WGS sequence"/>
</dbReference>
<gene>
    <name evidence="2" type="ORF">KDA_57450</name>
</gene>
<dbReference type="EMBL" id="BIFT01000002">
    <property type="protein sequence ID" value="GCE30261.1"/>
    <property type="molecule type" value="Genomic_DNA"/>
</dbReference>
<evidence type="ECO:0000313" key="2">
    <source>
        <dbReference type="EMBL" id="GCE30261.1"/>
    </source>
</evidence>
<organism evidence="2 3">
    <name type="scientific">Dictyobacter alpinus</name>
    <dbReference type="NCBI Taxonomy" id="2014873"/>
    <lineage>
        <taxon>Bacteria</taxon>
        <taxon>Bacillati</taxon>
        <taxon>Chloroflexota</taxon>
        <taxon>Ktedonobacteria</taxon>
        <taxon>Ktedonobacterales</taxon>
        <taxon>Dictyobacteraceae</taxon>
        <taxon>Dictyobacter</taxon>
    </lineage>
</organism>
<protein>
    <submittedName>
        <fullName evidence="2">Uncharacterized protein</fullName>
    </submittedName>
</protein>
<feature type="region of interest" description="Disordered" evidence="1">
    <location>
        <begin position="26"/>
        <end position="77"/>
    </location>
</feature>
<feature type="compositionally biased region" description="Polar residues" evidence="1">
    <location>
        <begin position="26"/>
        <end position="51"/>
    </location>
</feature>
<evidence type="ECO:0000313" key="3">
    <source>
        <dbReference type="Proteomes" id="UP000287171"/>
    </source>
</evidence>
<accession>A0A402BFR7</accession>
<proteinExistence type="predicted"/>
<sequence length="97" mass="10593">MNIDITKTSQNSIGALELTDADLSTVTGACGSHSQGQEHNTGYQFDNYQSWGHQHHRHHGHRHHHFGGGHHSGGGNQFGDDNQLSFVWFGGQGSCND</sequence>
<dbReference type="RefSeq" id="WP_126630404.1">
    <property type="nucleotide sequence ID" value="NZ_BIFT01000002.1"/>
</dbReference>